<evidence type="ECO:0000313" key="3">
    <source>
        <dbReference type="Proteomes" id="UP001158576"/>
    </source>
</evidence>
<feature type="compositionally biased region" description="Acidic residues" evidence="1">
    <location>
        <begin position="154"/>
        <end position="169"/>
    </location>
</feature>
<gene>
    <name evidence="2" type="ORF">OKIOD_LOCUS14930</name>
</gene>
<feature type="region of interest" description="Disordered" evidence="1">
    <location>
        <begin position="1"/>
        <end position="21"/>
    </location>
</feature>
<dbReference type="Proteomes" id="UP001158576">
    <property type="component" value="Chromosome 2"/>
</dbReference>
<organism evidence="2 3">
    <name type="scientific">Oikopleura dioica</name>
    <name type="common">Tunicate</name>
    <dbReference type="NCBI Taxonomy" id="34765"/>
    <lineage>
        <taxon>Eukaryota</taxon>
        <taxon>Metazoa</taxon>
        <taxon>Chordata</taxon>
        <taxon>Tunicata</taxon>
        <taxon>Appendicularia</taxon>
        <taxon>Copelata</taxon>
        <taxon>Oikopleuridae</taxon>
        <taxon>Oikopleura</taxon>
    </lineage>
</organism>
<accession>A0ABN7T6Z2</accession>
<feature type="region of interest" description="Disordered" evidence="1">
    <location>
        <begin position="141"/>
        <end position="240"/>
    </location>
</feature>
<feature type="compositionally biased region" description="Basic and acidic residues" evidence="1">
    <location>
        <begin position="215"/>
        <end position="227"/>
    </location>
</feature>
<dbReference type="EMBL" id="OU015567">
    <property type="protein sequence ID" value="CAG5111894.1"/>
    <property type="molecule type" value="Genomic_DNA"/>
</dbReference>
<protein>
    <submittedName>
        <fullName evidence="2">Oidioi.mRNA.OKI2018_I69.chr2.g6165.t1.cds</fullName>
    </submittedName>
</protein>
<feature type="compositionally biased region" description="Acidic residues" evidence="1">
    <location>
        <begin position="205"/>
        <end position="214"/>
    </location>
</feature>
<name>A0ABN7T6Z2_OIKDI</name>
<reference evidence="2 3" key="1">
    <citation type="submission" date="2021-04" db="EMBL/GenBank/DDBJ databases">
        <authorList>
            <person name="Bliznina A."/>
        </authorList>
    </citation>
    <scope>NUCLEOTIDE SEQUENCE [LARGE SCALE GENOMIC DNA]</scope>
</reference>
<keyword evidence="3" id="KW-1185">Reference proteome</keyword>
<evidence type="ECO:0000256" key="1">
    <source>
        <dbReference type="SAM" id="MobiDB-lite"/>
    </source>
</evidence>
<feature type="compositionally biased region" description="Low complexity" evidence="1">
    <location>
        <begin position="231"/>
        <end position="240"/>
    </location>
</feature>
<proteinExistence type="predicted"/>
<evidence type="ECO:0000313" key="2">
    <source>
        <dbReference type="EMBL" id="CAG5111894.1"/>
    </source>
</evidence>
<sequence>MEVQSQRKEQDVKQENEVVQHPRDKIKASRKTYKVMYEKLLDQLLRTQPGRFHSHCNGLLWAIGNNEDGAPKYSANRLKSIMEKSPDVDYDHNLRKEIEAGAERNNSEDFVIDHTLFDYYARYEDSDFNVLYIRRTAKGGEQPFPDYDKRDNSDDSDDNFFESDDDISEDSDRTVSVRIGEPDESESSCSCINLLLEGNDTNSEYSDESTDDDSRDGSYDERLAKEETDADATAKATKGA</sequence>